<dbReference type="EMBL" id="NBNE01009955">
    <property type="protein sequence ID" value="OWY97901.1"/>
    <property type="molecule type" value="Genomic_DNA"/>
</dbReference>
<organism evidence="1 2">
    <name type="scientific">Phytophthora megakarya</name>
    <dbReference type="NCBI Taxonomy" id="4795"/>
    <lineage>
        <taxon>Eukaryota</taxon>
        <taxon>Sar</taxon>
        <taxon>Stramenopiles</taxon>
        <taxon>Oomycota</taxon>
        <taxon>Peronosporomycetes</taxon>
        <taxon>Peronosporales</taxon>
        <taxon>Peronosporaceae</taxon>
        <taxon>Phytophthora</taxon>
    </lineage>
</organism>
<gene>
    <name evidence="1" type="ORF">PHMEG_00031457</name>
</gene>
<proteinExistence type="predicted"/>
<evidence type="ECO:0000313" key="2">
    <source>
        <dbReference type="Proteomes" id="UP000198211"/>
    </source>
</evidence>
<dbReference type="PANTHER" id="PTHR33939">
    <property type="entry name" value="PROTEIN CBG22215"/>
    <property type="match status" value="1"/>
</dbReference>
<evidence type="ECO:0008006" key="3">
    <source>
        <dbReference type="Google" id="ProtNLM"/>
    </source>
</evidence>
<name>A0A225UY48_9STRA</name>
<dbReference type="AlphaFoldDB" id="A0A225UY48"/>
<dbReference type="OrthoDB" id="128860at2759"/>
<keyword evidence="2" id="KW-1185">Reference proteome</keyword>
<dbReference type="Proteomes" id="UP000198211">
    <property type="component" value="Unassembled WGS sequence"/>
</dbReference>
<sequence>MCIIGAGVVYRMGSALRAHFVDKSPIYWNSNKKAGSDEDYHGNFDATQFERWFFNLCQTLSRQFGPCYIFMDGASYHKRNLTPCPTTRTRKADIQVWLYNHGKKMH</sequence>
<reference evidence="2" key="1">
    <citation type="submission" date="2017-03" db="EMBL/GenBank/DDBJ databases">
        <title>Phytopthora megakarya and P. palmivora, two closely related causual agents of cacao black pod achieved similar genome size and gene model numbers by different mechanisms.</title>
        <authorList>
            <person name="Ali S."/>
            <person name="Shao J."/>
            <person name="Larry D.J."/>
            <person name="Kronmiller B."/>
            <person name="Shen D."/>
            <person name="Strem M.D."/>
            <person name="Melnick R.L."/>
            <person name="Guiltinan M.J."/>
            <person name="Tyler B.M."/>
            <person name="Meinhardt L.W."/>
            <person name="Bailey B.A."/>
        </authorList>
    </citation>
    <scope>NUCLEOTIDE SEQUENCE [LARGE SCALE GENOMIC DNA]</scope>
    <source>
        <strain evidence="2">zdho120</strain>
    </source>
</reference>
<comment type="caution">
    <text evidence="1">The sequence shown here is derived from an EMBL/GenBank/DDBJ whole genome shotgun (WGS) entry which is preliminary data.</text>
</comment>
<dbReference type="PANTHER" id="PTHR33939:SF1">
    <property type="entry name" value="DUF4371 DOMAIN-CONTAINING PROTEIN"/>
    <property type="match status" value="1"/>
</dbReference>
<protein>
    <recommendedName>
        <fullName evidence="3">DDE-1 domain-containing protein</fullName>
    </recommendedName>
</protein>
<accession>A0A225UY48</accession>
<evidence type="ECO:0000313" key="1">
    <source>
        <dbReference type="EMBL" id="OWY97901.1"/>
    </source>
</evidence>